<reference evidence="2" key="1">
    <citation type="submission" date="2022-11" db="UniProtKB">
        <authorList>
            <consortium name="WormBaseParasite"/>
        </authorList>
    </citation>
    <scope>IDENTIFICATION</scope>
</reference>
<dbReference type="AlphaFoldDB" id="A0A915KLA3"/>
<dbReference type="Proteomes" id="UP000887565">
    <property type="component" value="Unplaced"/>
</dbReference>
<keyword evidence="1" id="KW-1185">Reference proteome</keyword>
<accession>A0A915KLA3</accession>
<evidence type="ECO:0000313" key="2">
    <source>
        <dbReference type="WBParaSite" id="nRc.2.0.1.t38808-RA"/>
    </source>
</evidence>
<proteinExistence type="predicted"/>
<organism evidence="1 2">
    <name type="scientific">Romanomermis culicivorax</name>
    <name type="common">Nematode worm</name>
    <dbReference type="NCBI Taxonomy" id="13658"/>
    <lineage>
        <taxon>Eukaryota</taxon>
        <taxon>Metazoa</taxon>
        <taxon>Ecdysozoa</taxon>
        <taxon>Nematoda</taxon>
        <taxon>Enoplea</taxon>
        <taxon>Dorylaimia</taxon>
        <taxon>Mermithida</taxon>
        <taxon>Mermithoidea</taxon>
        <taxon>Mermithidae</taxon>
        <taxon>Romanomermis</taxon>
    </lineage>
</organism>
<evidence type="ECO:0000313" key="1">
    <source>
        <dbReference type="Proteomes" id="UP000887565"/>
    </source>
</evidence>
<name>A0A915KLA3_ROMCU</name>
<dbReference type="WBParaSite" id="nRc.2.0.1.t38808-RA">
    <property type="protein sequence ID" value="nRc.2.0.1.t38808-RA"/>
    <property type="gene ID" value="nRc.2.0.1.g38808"/>
</dbReference>
<sequence length="88" mass="9942">MISINTEKQTKTGHQSETGVKAAICKNKELKDKLAKKRAKRIQCQSTVAPLMMFSDVKEMQGGWNTSRRLYYLTGNVSTLISSEPRHI</sequence>
<protein>
    <submittedName>
        <fullName evidence="2">Uncharacterized protein</fullName>
    </submittedName>
</protein>